<keyword evidence="4" id="KW-1185">Reference proteome</keyword>
<dbReference type="EMBL" id="KZ992882">
    <property type="protein sequence ID" value="RKP06441.1"/>
    <property type="molecule type" value="Genomic_DNA"/>
</dbReference>
<proteinExistence type="predicted"/>
<dbReference type="Proteomes" id="UP000271241">
    <property type="component" value="Unassembled WGS sequence"/>
</dbReference>
<feature type="compositionally biased region" description="Basic and acidic residues" evidence="1">
    <location>
        <begin position="116"/>
        <end position="125"/>
    </location>
</feature>
<organism evidence="3 4">
    <name type="scientific">Thamnocephalis sphaerospora</name>
    <dbReference type="NCBI Taxonomy" id="78915"/>
    <lineage>
        <taxon>Eukaryota</taxon>
        <taxon>Fungi</taxon>
        <taxon>Fungi incertae sedis</taxon>
        <taxon>Zoopagomycota</taxon>
        <taxon>Zoopagomycotina</taxon>
        <taxon>Zoopagomycetes</taxon>
        <taxon>Zoopagales</taxon>
        <taxon>Sigmoideomycetaceae</taxon>
        <taxon>Thamnocephalis</taxon>
    </lineage>
</organism>
<sequence>MRATIISVFIASALAAAINSLPAAVKILQTSKNMDASTLQSTASEAAPWKTMMRERLLNAMFHAAAPAADKEMQENALKATIAVVNALAPVAEANLISLLNTATAPTPAPTAAQQDPDHEQHAETEAPVNAAPSTLSIAE</sequence>
<reference evidence="4" key="1">
    <citation type="journal article" date="2018" name="Nat. Microbiol.">
        <title>Leveraging single-cell genomics to expand the fungal tree of life.</title>
        <authorList>
            <person name="Ahrendt S.R."/>
            <person name="Quandt C.A."/>
            <person name="Ciobanu D."/>
            <person name="Clum A."/>
            <person name="Salamov A."/>
            <person name="Andreopoulos B."/>
            <person name="Cheng J.F."/>
            <person name="Woyke T."/>
            <person name="Pelin A."/>
            <person name="Henrissat B."/>
            <person name="Reynolds N.K."/>
            <person name="Benny G.L."/>
            <person name="Smith M.E."/>
            <person name="James T.Y."/>
            <person name="Grigoriev I.V."/>
        </authorList>
    </citation>
    <scope>NUCLEOTIDE SEQUENCE [LARGE SCALE GENOMIC DNA]</scope>
    <source>
        <strain evidence="4">RSA 1356</strain>
    </source>
</reference>
<dbReference type="AlphaFoldDB" id="A0A4P9XM55"/>
<evidence type="ECO:0000313" key="4">
    <source>
        <dbReference type="Proteomes" id="UP000271241"/>
    </source>
</evidence>
<keyword evidence="2" id="KW-0732">Signal</keyword>
<feature type="signal peptide" evidence="2">
    <location>
        <begin position="1"/>
        <end position="15"/>
    </location>
</feature>
<evidence type="ECO:0000256" key="2">
    <source>
        <dbReference type="SAM" id="SignalP"/>
    </source>
</evidence>
<feature type="region of interest" description="Disordered" evidence="1">
    <location>
        <begin position="105"/>
        <end position="140"/>
    </location>
</feature>
<evidence type="ECO:0000313" key="3">
    <source>
        <dbReference type="EMBL" id="RKP06441.1"/>
    </source>
</evidence>
<evidence type="ECO:0000256" key="1">
    <source>
        <dbReference type="SAM" id="MobiDB-lite"/>
    </source>
</evidence>
<name>A0A4P9XM55_9FUNG</name>
<accession>A0A4P9XM55</accession>
<feature type="compositionally biased region" description="Low complexity" evidence="1">
    <location>
        <begin position="105"/>
        <end position="115"/>
    </location>
</feature>
<gene>
    <name evidence="3" type="ORF">THASP1DRAFT_25236</name>
</gene>
<feature type="chain" id="PRO_5020263033" evidence="2">
    <location>
        <begin position="16"/>
        <end position="140"/>
    </location>
</feature>
<protein>
    <submittedName>
        <fullName evidence="3">Uncharacterized protein</fullName>
    </submittedName>
</protein>